<evidence type="ECO:0000313" key="1">
    <source>
        <dbReference type="EMBL" id="QJA69711.1"/>
    </source>
</evidence>
<organism evidence="1">
    <name type="scientific">viral metagenome</name>
    <dbReference type="NCBI Taxonomy" id="1070528"/>
    <lineage>
        <taxon>unclassified sequences</taxon>
        <taxon>metagenomes</taxon>
        <taxon>organismal metagenomes</taxon>
    </lineage>
</organism>
<protein>
    <submittedName>
        <fullName evidence="1">Uncharacterized protein</fullName>
    </submittedName>
</protein>
<gene>
    <name evidence="1" type="ORF">MM415A04349_0002</name>
</gene>
<accession>A0A6M3JKY2</accession>
<dbReference type="AlphaFoldDB" id="A0A6M3JKY2"/>
<dbReference type="EMBL" id="MT141730">
    <property type="protein sequence ID" value="QJA69711.1"/>
    <property type="molecule type" value="Genomic_DNA"/>
</dbReference>
<proteinExistence type="predicted"/>
<reference evidence="1" key="1">
    <citation type="submission" date="2020-03" db="EMBL/GenBank/DDBJ databases">
        <title>The deep terrestrial virosphere.</title>
        <authorList>
            <person name="Holmfeldt K."/>
            <person name="Nilsson E."/>
            <person name="Simone D."/>
            <person name="Lopez-Fernandez M."/>
            <person name="Wu X."/>
            <person name="de Brujin I."/>
            <person name="Lundin D."/>
            <person name="Andersson A."/>
            <person name="Bertilsson S."/>
            <person name="Dopson M."/>
        </authorList>
    </citation>
    <scope>NUCLEOTIDE SEQUENCE</scope>
    <source>
        <strain evidence="1">MM415A04349</strain>
    </source>
</reference>
<name>A0A6M3JKY2_9ZZZZ</name>
<sequence>MCFGKIKAWRIRRRAAKKIKLRSVDEVLIKYRDAMRAQMKAGREENCKDSNYNSGFVDALKWIMKEK</sequence>